<dbReference type="EMBL" id="JAINDJ010000007">
    <property type="protein sequence ID" value="KAG9442577.1"/>
    <property type="molecule type" value="Genomic_DNA"/>
</dbReference>
<keyword evidence="3" id="KW-1185">Reference proteome</keyword>
<proteinExistence type="inferred from homology"/>
<name>A0AAV7E453_ARIFI</name>
<sequence>MATNSDPKLPDLHVTLIEKTIVKATDPPSEPKLITLSNLDLLSGRFPVSVFYAYPNPDSAPFPSVLATLRSSLAAVLRHYHPFAGRLVPGPRPDEPQILSNNAGVEFASARATLPIAALDLHDLAASLDRGLVPVPDSAPLSVQVTSHPCGGFSLGLSFDHAVADAHGFTLFLRAWADTARTGSVSVEPDHRRAEAFKPRSPPRFGPEIDRMLTSCALEEILNLPQNDITLKRLYYIQASDVQRLQRLCSTGECRRTKIESFSAYLWKILASAGGGGAAAACKMGWLTDGRTRLSTRYKDLSNYVGNVVSMALGEATIEELEAASLPEVGEKVHRAIEEVTNEDHFNDLVDWIETKRPGLVLAKILLGRDGPAVMVSSGQRAAVAEVEFGYGAPAVGTCYSLIPRLGAAYVNPQPSGRGDGSWVVFAILWPALAEALESDPERIFRPVTAEHLGLSRSDSGQS</sequence>
<organism evidence="2 3">
    <name type="scientific">Aristolochia fimbriata</name>
    <name type="common">White veined hardy Dutchman's pipe vine</name>
    <dbReference type="NCBI Taxonomy" id="158543"/>
    <lineage>
        <taxon>Eukaryota</taxon>
        <taxon>Viridiplantae</taxon>
        <taxon>Streptophyta</taxon>
        <taxon>Embryophyta</taxon>
        <taxon>Tracheophyta</taxon>
        <taxon>Spermatophyta</taxon>
        <taxon>Magnoliopsida</taxon>
        <taxon>Magnoliidae</taxon>
        <taxon>Piperales</taxon>
        <taxon>Aristolochiaceae</taxon>
        <taxon>Aristolochia</taxon>
    </lineage>
</organism>
<dbReference type="PANTHER" id="PTHR31642">
    <property type="entry name" value="TRICHOTHECENE 3-O-ACETYLTRANSFERASE"/>
    <property type="match status" value="1"/>
</dbReference>
<accession>A0AAV7E453</accession>
<dbReference type="PANTHER" id="PTHR31642:SF160">
    <property type="entry name" value="HXXXD-TYPE ACYL-TRANSFERASE FAMILY PROTEIN"/>
    <property type="match status" value="1"/>
</dbReference>
<dbReference type="InterPro" id="IPR050317">
    <property type="entry name" value="Plant_Fungal_Acyltransferase"/>
</dbReference>
<evidence type="ECO:0000313" key="3">
    <source>
        <dbReference type="Proteomes" id="UP000825729"/>
    </source>
</evidence>
<dbReference type="GO" id="GO:0016747">
    <property type="term" value="F:acyltransferase activity, transferring groups other than amino-acyl groups"/>
    <property type="evidence" value="ECO:0007669"/>
    <property type="project" value="TreeGrafter"/>
</dbReference>
<dbReference type="Gene3D" id="3.30.559.10">
    <property type="entry name" value="Chloramphenicol acetyltransferase-like domain"/>
    <property type="match status" value="2"/>
</dbReference>
<comment type="similarity">
    <text evidence="1">Belongs to the plant acyltransferase family.</text>
</comment>
<reference evidence="2 3" key="1">
    <citation type="submission" date="2021-07" db="EMBL/GenBank/DDBJ databases">
        <title>The Aristolochia fimbriata genome: insights into angiosperm evolution, floral development and chemical biosynthesis.</title>
        <authorList>
            <person name="Jiao Y."/>
        </authorList>
    </citation>
    <scope>NUCLEOTIDE SEQUENCE [LARGE SCALE GENOMIC DNA]</scope>
    <source>
        <strain evidence="2">IBCAS-2021</strain>
        <tissue evidence="2">Leaf</tissue>
    </source>
</reference>
<evidence type="ECO:0000256" key="1">
    <source>
        <dbReference type="ARBA" id="ARBA00009861"/>
    </source>
</evidence>
<dbReference type="AlphaFoldDB" id="A0AAV7E453"/>
<dbReference type="InterPro" id="IPR023213">
    <property type="entry name" value="CAT-like_dom_sf"/>
</dbReference>
<comment type="caution">
    <text evidence="2">The sequence shown here is derived from an EMBL/GenBank/DDBJ whole genome shotgun (WGS) entry which is preliminary data.</text>
</comment>
<gene>
    <name evidence="2" type="ORF">H6P81_018431</name>
</gene>
<dbReference type="Pfam" id="PF02458">
    <property type="entry name" value="Transferase"/>
    <property type="match status" value="1"/>
</dbReference>
<evidence type="ECO:0000313" key="2">
    <source>
        <dbReference type="EMBL" id="KAG9442577.1"/>
    </source>
</evidence>
<protein>
    <submittedName>
        <fullName evidence="2">Uncharacterized protein</fullName>
    </submittedName>
</protein>
<dbReference type="Proteomes" id="UP000825729">
    <property type="component" value="Unassembled WGS sequence"/>
</dbReference>